<feature type="non-terminal residue" evidence="2">
    <location>
        <position position="1"/>
    </location>
</feature>
<dbReference type="AlphaFoldDB" id="A0A392SU17"/>
<protein>
    <submittedName>
        <fullName evidence="2">Uncharacterized protein</fullName>
    </submittedName>
</protein>
<evidence type="ECO:0000313" key="2">
    <source>
        <dbReference type="EMBL" id="MCI52368.1"/>
    </source>
</evidence>
<name>A0A392SU17_9FABA</name>
<comment type="caution">
    <text evidence="2">The sequence shown here is derived from an EMBL/GenBank/DDBJ whole genome shotgun (WGS) entry which is preliminary data.</text>
</comment>
<evidence type="ECO:0000313" key="3">
    <source>
        <dbReference type="Proteomes" id="UP000265520"/>
    </source>
</evidence>
<sequence length="95" mass="10561">NLNADEKKENKDEPVKEVEHEEKAARSEERSIRQGQNVEITTVLPEKQTQVVGEGQVVQEVIPPDAGLPMTDKDTASGEIASDIAPLRTKKRTKR</sequence>
<reference evidence="2 3" key="1">
    <citation type="journal article" date="2018" name="Front. Plant Sci.">
        <title>Red Clover (Trifolium pratense) and Zigzag Clover (T. medium) - A Picture of Genomic Similarities and Differences.</title>
        <authorList>
            <person name="Dluhosova J."/>
            <person name="Istvanek J."/>
            <person name="Nedelnik J."/>
            <person name="Repkova J."/>
        </authorList>
    </citation>
    <scope>NUCLEOTIDE SEQUENCE [LARGE SCALE GENOMIC DNA]</scope>
    <source>
        <strain evidence="3">cv. 10/8</strain>
        <tissue evidence="2">Leaf</tissue>
    </source>
</reference>
<dbReference type="EMBL" id="LXQA010446228">
    <property type="protein sequence ID" value="MCI52368.1"/>
    <property type="molecule type" value="Genomic_DNA"/>
</dbReference>
<feature type="region of interest" description="Disordered" evidence="1">
    <location>
        <begin position="1"/>
        <end position="38"/>
    </location>
</feature>
<dbReference type="Proteomes" id="UP000265520">
    <property type="component" value="Unassembled WGS sequence"/>
</dbReference>
<feature type="compositionally biased region" description="Basic and acidic residues" evidence="1">
    <location>
        <begin position="1"/>
        <end position="32"/>
    </location>
</feature>
<evidence type="ECO:0000256" key="1">
    <source>
        <dbReference type="SAM" id="MobiDB-lite"/>
    </source>
</evidence>
<accession>A0A392SU17</accession>
<proteinExistence type="predicted"/>
<feature type="region of interest" description="Disordered" evidence="1">
    <location>
        <begin position="63"/>
        <end position="95"/>
    </location>
</feature>
<organism evidence="2 3">
    <name type="scientific">Trifolium medium</name>
    <dbReference type="NCBI Taxonomy" id="97028"/>
    <lineage>
        <taxon>Eukaryota</taxon>
        <taxon>Viridiplantae</taxon>
        <taxon>Streptophyta</taxon>
        <taxon>Embryophyta</taxon>
        <taxon>Tracheophyta</taxon>
        <taxon>Spermatophyta</taxon>
        <taxon>Magnoliopsida</taxon>
        <taxon>eudicotyledons</taxon>
        <taxon>Gunneridae</taxon>
        <taxon>Pentapetalae</taxon>
        <taxon>rosids</taxon>
        <taxon>fabids</taxon>
        <taxon>Fabales</taxon>
        <taxon>Fabaceae</taxon>
        <taxon>Papilionoideae</taxon>
        <taxon>50 kb inversion clade</taxon>
        <taxon>NPAAA clade</taxon>
        <taxon>Hologalegina</taxon>
        <taxon>IRL clade</taxon>
        <taxon>Trifolieae</taxon>
        <taxon>Trifolium</taxon>
    </lineage>
</organism>
<feature type="non-terminal residue" evidence="2">
    <location>
        <position position="95"/>
    </location>
</feature>
<keyword evidence="3" id="KW-1185">Reference proteome</keyword>